<dbReference type="Pfam" id="PF01031">
    <property type="entry name" value="Dynamin_M"/>
    <property type="match status" value="1"/>
</dbReference>
<dbReference type="GO" id="GO:0000266">
    <property type="term" value="P:mitochondrial fission"/>
    <property type="evidence" value="ECO:0007669"/>
    <property type="project" value="TreeGrafter"/>
</dbReference>
<sequence>MKELFSVINKLQDVFNTLNLPNSIQLPQIVMLGSQSTGKSSVLESIVRRPFLPRGSGIVTRCPLVLQLIECPLDDRKYRRENNGTIDVKEWGEFLHAKDRIFTDFDEIRKEIEHQTDLIAGRNKGICAEPINLKIFSPEVVNLTLVDLPGITKVSVGDQPENIEDQIKSLVMEYIKNPNSIILSVSAANVDLATSESLKYAKEVDPDGKRTLAVLTKIDLMDAGTDANEMLTGAVIPVKLGIVGVINRSQLDIKNNKTIAEQLEDEKEYFAKNYKKIASYNGIPYLEQRLSKLLMNHIYECLPNLKKEVQMKLVEWQNIFDQCGEELTNPDKIFMKIITSITNDFRGSIDGTTLKLERNAKNVFGGPAMRKVFDEIFAKEIEKIEPQISKQDIIVYMNHSGGPRPDVFAPEKLFEKLIKENIERLQAPSLDCLQHIHNEIDKVLKMILKNNFELNRFPKLAGRIKYMLIEFLNERLPETESHLKYLIKAELTSINKNHPEFSIEETFKEFEIEEKGDHMYQLLDAAKVVFNQKKIKRHAEIIESLVNNYFPIVKKTVQDLTPKIIMLSMVNDMCDNIDNKLLVLYKDIHDLMKESKDNTDKRNEAKDMLKALKIADSTINQVYESEI</sequence>
<dbReference type="PROSITE" id="PS00410">
    <property type="entry name" value="G_DYNAMIN_1"/>
    <property type="match status" value="1"/>
</dbReference>
<dbReference type="InterPro" id="IPR045063">
    <property type="entry name" value="Dynamin_N"/>
</dbReference>
<evidence type="ECO:0000313" key="7">
    <source>
        <dbReference type="Proteomes" id="UP001107558"/>
    </source>
</evidence>
<dbReference type="GO" id="GO:0008017">
    <property type="term" value="F:microtubule binding"/>
    <property type="evidence" value="ECO:0007669"/>
    <property type="project" value="TreeGrafter"/>
</dbReference>
<dbReference type="SUPFAM" id="SSF52540">
    <property type="entry name" value="P-loop containing nucleoside triphosphate hydrolases"/>
    <property type="match status" value="1"/>
</dbReference>
<dbReference type="PRINTS" id="PR00195">
    <property type="entry name" value="DYNAMIN"/>
</dbReference>
<dbReference type="InterPro" id="IPR020850">
    <property type="entry name" value="GED_dom"/>
</dbReference>
<dbReference type="GO" id="GO:0016559">
    <property type="term" value="P:peroxisome fission"/>
    <property type="evidence" value="ECO:0007669"/>
    <property type="project" value="TreeGrafter"/>
</dbReference>
<dbReference type="CDD" id="cd08771">
    <property type="entry name" value="DLP_1"/>
    <property type="match status" value="1"/>
</dbReference>
<dbReference type="Pfam" id="PF02212">
    <property type="entry name" value="GED"/>
    <property type="match status" value="1"/>
</dbReference>
<proteinExistence type="inferred from homology"/>
<dbReference type="PROSITE" id="PS51718">
    <property type="entry name" value="G_DYNAMIN_2"/>
    <property type="match status" value="1"/>
</dbReference>
<dbReference type="AlphaFoldDB" id="A0A9J6CMW4"/>
<comment type="caution">
    <text evidence="6">The sequence shown here is derived from an EMBL/GenBank/DDBJ whole genome shotgun (WGS) entry which is preliminary data.</text>
</comment>
<dbReference type="SMART" id="SM00053">
    <property type="entry name" value="DYNc"/>
    <property type="match status" value="1"/>
</dbReference>
<dbReference type="GO" id="GO:0006897">
    <property type="term" value="P:endocytosis"/>
    <property type="evidence" value="ECO:0007669"/>
    <property type="project" value="TreeGrafter"/>
</dbReference>
<evidence type="ECO:0000313" key="6">
    <source>
        <dbReference type="EMBL" id="KAG5683577.1"/>
    </source>
</evidence>
<feature type="domain" description="GED" evidence="4">
    <location>
        <begin position="539"/>
        <end position="627"/>
    </location>
</feature>
<organism evidence="6 7">
    <name type="scientific">Polypedilum vanderplanki</name>
    <name type="common">Sleeping chironomid midge</name>
    <dbReference type="NCBI Taxonomy" id="319348"/>
    <lineage>
        <taxon>Eukaryota</taxon>
        <taxon>Metazoa</taxon>
        <taxon>Ecdysozoa</taxon>
        <taxon>Arthropoda</taxon>
        <taxon>Hexapoda</taxon>
        <taxon>Insecta</taxon>
        <taxon>Pterygota</taxon>
        <taxon>Neoptera</taxon>
        <taxon>Endopterygota</taxon>
        <taxon>Diptera</taxon>
        <taxon>Nematocera</taxon>
        <taxon>Chironomoidea</taxon>
        <taxon>Chironomidae</taxon>
        <taxon>Chironominae</taxon>
        <taxon>Polypedilum</taxon>
        <taxon>Polypedilum</taxon>
    </lineage>
</organism>
<dbReference type="GO" id="GO:0048312">
    <property type="term" value="P:intracellular distribution of mitochondria"/>
    <property type="evidence" value="ECO:0007669"/>
    <property type="project" value="TreeGrafter"/>
</dbReference>
<evidence type="ECO:0000259" key="4">
    <source>
        <dbReference type="PROSITE" id="PS51388"/>
    </source>
</evidence>
<evidence type="ECO:0000256" key="2">
    <source>
        <dbReference type="ARBA" id="ARBA00023134"/>
    </source>
</evidence>
<dbReference type="PANTHER" id="PTHR11566">
    <property type="entry name" value="DYNAMIN"/>
    <property type="match status" value="1"/>
</dbReference>
<feature type="domain" description="Dynamin-type G" evidence="5">
    <location>
        <begin position="23"/>
        <end position="303"/>
    </location>
</feature>
<comment type="similarity">
    <text evidence="3">Belongs to the TRAFAC class dynamin-like GTPase superfamily. Dynamin/Fzo/YdjA family.</text>
</comment>
<keyword evidence="1 3" id="KW-0547">Nucleotide-binding</keyword>
<dbReference type="InterPro" id="IPR022812">
    <property type="entry name" value="Dynamin"/>
</dbReference>
<evidence type="ECO:0000259" key="5">
    <source>
        <dbReference type="PROSITE" id="PS51718"/>
    </source>
</evidence>
<keyword evidence="7" id="KW-1185">Reference proteome</keyword>
<evidence type="ECO:0000256" key="3">
    <source>
        <dbReference type="RuleBase" id="RU003932"/>
    </source>
</evidence>
<evidence type="ECO:0008006" key="8">
    <source>
        <dbReference type="Google" id="ProtNLM"/>
    </source>
</evidence>
<dbReference type="InterPro" id="IPR000375">
    <property type="entry name" value="Dynamin_stalk"/>
</dbReference>
<dbReference type="Gene3D" id="1.20.120.1240">
    <property type="entry name" value="Dynamin, middle domain"/>
    <property type="match status" value="1"/>
</dbReference>
<reference evidence="6" key="1">
    <citation type="submission" date="2021-03" db="EMBL/GenBank/DDBJ databases">
        <title>Chromosome level genome of the anhydrobiotic midge Polypedilum vanderplanki.</title>
        <authorList>
            <person name="Yoshida Y."/>
            <person name="Kikawada T."/>
            <person name="Gusev O."/>
        </authorList>
    </citation>
    <scope>NUCLEOTIDE SEQUENCE</scope>
    <source>
        <strain evidence="6">NIAS01</strain>
        <tissue evidence="6">Whole body or cell culture</tissue>
    </source>
</reference>
<dbReference type="InterPro" id="IPR030381">
    <property type="entry name" value="G_DYNAMIN_dom"/>
</dbReference>
<protein>
    <recommendedName>
        <fullName evidence="8">Dynamin-1-like protein</fullName>
    </recommendedName>
</protein>
<accession>A0A9J6CMW4</accession>
<evidence type="ECO:0000256" key="1">
    <source>
        <dbReference type="ARBA" id="ARBA00022741"/>
    </source>
</evidence>
<dbReference type="OrthoDB" id="7788358at2759"/>
<dbReference type="InterPro" id="IPR019762">
    <property type="entry name" value="Dynamin_GTPase_CS"/>
</dbReference>
<dbReference type="GO" id="GO:0005525">
    <property type="term" value="F:GTP binding"/>
    <property type="evidence" value="ECO:0007669"/>
    <property type="project" value="UniProtKB-KW"/>
</dbReference>
<dbReference type="GO" id="GO:0005737">
    <property type="term" value="C:cytoplasm"/>
    <property type="evidence" value="ECO:0007669"/>
    <property type="project" value="TreeGrafter"/>
</dbReference>
<dbReference type="EMBL" id="JADBJN010000001">
    <property type="protein sequence ID" value="KAG5683577.1"/>
    <property type="molecule type" value="Genomic_DNA"/>
</dbReference>
<dbReference type="GO" id="GO:0005874">
    <property type="term" value="C:microtubule"/>
    <property type="evidence" value="ECO:0007669"/>
    <property type="project" value="TreeGrafter"/>
</dbReference>
<dbReference type="InterPro" id="IPR001401">
    <property type="entry name" value="Dynamin_GTPase"/>
</dbReference>
<dbReference type="InterPro" id="IPR003130">
    <property type="entry name" value="GED"/>
</dbReference>
<name>A0A9J6CMW4_POLVA</name>
<keyword evidence="2 3" id="KW-0342">GTP-binding</keyword>
<dbReference type="InterPro" id="IPR027417">
    <property type="entry name" value="P-loop_NTPase"/>
</dbReference>
<dbReference type="PROSITE" id="PS51388">
    <property type="entry name" value="GED"/>
    <property type="match status" value="1"/>
</dbReference>
<dbReference type="FunFam" id="3.40.50.300:FF:001027">
    <property type="entry name" value="dynamin-related protein 3A"/>
    <property type="match status" value="1"/>
</dbReference>
<dbReference type="Gene3D" id="3.40.50.300">
    <property type="entry name" value="P-loop containing nucleotide triphosphate hydrolases"/>
    <property type="match status" value="1"/>
</dbReference>
<dbReference type="Proteomes" id="UP001107558">
    <property type="component" value="Chromosome 1"/>
</dbReference>
<dbReference type="SMART" id="SM00302">
    <property type="entry name" value="GED"/>
    <property type="match status" value="1"/>
</dbReference>
<dbReference type="GO" id="GO:0003924">
    <property type="term" value="F:GTPase activity"/>
    <property type="evidence" value="ECO:0007669"/>
    <property type="project" value="InterPro"/>
</dbReference>
<dbReference type="GO" id="GO:0016020">
    <property type="term" value="C:membrane"/>
    <property type="evidence" value="ECO:0007669"/>
    <property type="project" value="TreeGrafter"/>
</dbReference>
<gene>
    <name evidence="6" type="ORF">PVAND_012850</name>
</gene>
<dbReference type="Pfam" id="PF00350">
    <property type="entry name" value="Dynamin_N"/>
    <property type="match status" value="1"/>
</dbReference>
<dbReference type="PANTHER" id="PTHR11566:SF21">
    <property type="entry name" value="DYNAMIN RELATED PROTEIN 1, ISOFORM A"/>
    <property type="match status" value="1"/>
</dbReference>